<dbReference type="InterPro" id="IPR039605">
    <property type="entry name" value="AHL"/>
</dbReference>
<feature type="region of interest" description="Disordered" evidence="8">
    <location>
        <begin position="94"/>
        <end position="164"/>
    </location>
</feature>
<reference evidence="10 11" key="1">
    <citation type="submission" date="2019-06" db="EMBL/GenBank/DDBJ databases">
        <title>A chromosomal-level reference genome of Carpinus fangiana (Coryloideae, Betulaceae).</title>
        <authorList>
            <person name="Yang X."/>
            <person name="Wang Z."/>
            <person name="Zhang L."/>
            <person name="Hao G."/>
            <person name="Liu J."/>
            <person name="Yang Y."/>
        </authorList>
    </citation>
    <scope>NUCLEOTIDE SEQUENCE [LARGE SCALE GENOMIC DNA]</scope>
    <source>
        <strain evidence="10">Cfa_2016G</strain>
        <tissue evidence="10">Leaf</tissue>
    </source>
</reference>
<dbReference type="PANTHER" id="PTHR31500:SF51">
    <property type="entry name" value="AT-HOOK MOTIF NUCLEAR-LOCALIZED PROTEIN 8"/>
    <property type="match status" value="1"/>
</dbReference>
<sequence length="374" mass="38006">MDSREVPPPPQPPNMMVGPTSYTMTNTTAANNNSSNNSSMMISHNSGGGGPTMIPQPSSANRFPFNTSKPLDSLNNNAGAYDGSSGFSIDASAASAGKKKRGRPRKYSPDGNIALGLAPTPISASSAANHGEPASASAGSGPASMSEPTLKKHRGRPPGSGKKQLDALGAGGVGFTPHVIMVKAGEDIATKIMAFSQQGPRTVCILSANGAICNVTLRQPAMSGGTVTYEGRFEIISLSGSFLLSENNGNRSRTGGLSVSLAGSDGRVLGGGVAGMLMAASPVQVIVGSFIADGKKPNSNNLKSGPSAAPVPQMLNFGAPLTVGSPPSQGASSESSDDDGGSPINRGPGFFSNTSQPIHNMQMYHHLWAGQAQQ</sequence>
<feature type="compositionally biased region" description="Pro residues" evidence="8">
    <location>
        <begin position="1"/>
        <end position="13"/>
    </location>
</feature>
<dbReference type="PANTHER" id="PTHR31500">
    <property type="entry name" value="AT-HOOK MOTIF NUCLEAR-LOCALIZED PROTEIN 9"/>
    <property type="match status" value="1"/>
</dbReference>
<evidence type="ECO:0000313" key="10">
    <source>
        <dbReference type="EMBL" id="KAE8055594.1"/>
    </source>
</evidence>
<evidence type="ECO:0000256" key="8">
    <source>
        <dbReference type="SAM" id="MobiDB-lite"/>
    </source>
</evidence>
<keyword evidence="6 7" id="KW-0539">Nucleus</keyword>
<feature type="compositionally biased region" description="Polar residues" evidence="8">
    <location>
        <begin position="55"/>
        <end position="71"/>
    </location>
</feature>
<feature type="compositionally biased region" description="Low complexity" evidence="8">
    <location>
        <begin position="133"/>
        <end position="144"/>
    </location>
</feature>
<dbReference type="GO" id="GO:0005634">
    <property type="term" value="C:nucleus"/>
    <property type="evidence" value="ECO:0007669"/>
    <property type="project" value="UniProtKB-SubCell"/>
</dbReference>
<evidence type="ECO:0000256" key="6">
    <source>
        <dbReference type="ARBA" id="ARBA00023242"/>
    </source>
</evidence>
<feature type="domain" description="PPC" evidence="9">
    <location>
        <begin position="171"/>
        <end position="312"/>
    </location>
</feature>
<dbReference type="InterPro" id="IPR005175">
    <property type="entry name" value="PPC_dom"/>
</dbReference>
<proteinExistence type="predicted"/>
<feature type="compositionally biased region" description="Low complexity" evidence="8">
    <location>
        <begin position="20"/>
        <end position="45"/>
    </location>
</feature>
<keyword evidence="4 7" id="KW-0238">DNA-binding</keyword>
<dbReference type="SUPFAM" id="SSF117856">
    <property type="entry name" value="AF0104/ALDC/Ptd012-like"/>
    <property type="match status" value="1"/>
</dbReference>
<organism evidence="10 11">
    <name type="scientific">Carpinus fangiana</name>
    <dbReference type="NCBI Taxonomy" id="176857"/>
    <lineage>
        <taxon>Eukaryota</taxon>
        <taxon>Viridiplantae</taxon>
        <taxon>Streptophyta</taxon>
        <taxon>Embryophyta</taxon>
        <taxon>Tracheophyta</taxon>
        <taxon>Spermatophyta</taxon>
        <taxon>Magnoliopsida</taxon>
        <taxon>eudicotyledons</taxon>
        <taxon>Gunneridae</taxon>
        <taxon>Pentapetalae</taxon>
        <taxon>rosids</taxon>
        <taxon>fabids</taxon>
        <taxon>Fagales</taxon>
        <taxon>Betulaceae</taxon>
        <taxon>Carpinus</taxon>
    </lineage>
</organism>
<dbReference type="Proteomes" id="UP000327013">
    <property type="component" value="Chromosome 5"/>
</dbReference>
<evidence type="ECO:0000256" key="1">
    <source>
        <dbReference type="ARBA" id="ARBA00003687"/>
    </source>
</evidence>
<dbReference type="GO" id="GO:0003680">
    <property type="term" value="F:minor groove of adenine-thymine-rich DNA binding"/>
    <property type="evidence" value="ECO:0007669"/>
    <property type="project" value="UniProtKB-UniRule"/>
</dbReference>
<dbReference type="Pfam" id="PF03479">
    <property type="entry name" value="PCC"/>
    <property type="match status" value="1"/>
</dbReference>
<keyword evidence="3 7" id="KW-0805">Transcription regulation</keyword>
<dbReference type="PROSITE" id="PS51742">
    <property type="entry name" value="PPC"/>
    <property type="match status" value="1"/>
</dbReference>
<feature type="region of interest" description="Disordered" evidence="8">
    <location>
        <begin position="1"/>
        <end position="71"/>
    </location>
</feature>
<name>A0A5N6R6W3_9ROSI</name>
<evidence type="ECO:0000313" key="11">
    <source>
        <dbReference type="Proteomes" id="UP000327013"/>
    </source>
</evidence>
<evidence type="ECO:0000256" key="7">
    <source>
        <dbReference type="RuleBase" id="RU367031"/>
    </source>
</evidence>
<dbReference type="EMBL" id="CM017325">
    <property type="protein sequence ID" value="KAE8055594.1"/>
    <property type="molecule type" value="Genomic_DNA"/>
</dbReference>
<dbReference type="AlphaFoldDB" id="A0A5N6R6W3"/>
<dbReference type="SMART" id="SM00384">
    <property type="entry name" value="AT_hook"/>
    <property type="match status" value="2"/>
</dbReference>
<dbReference type="InterPro" id="IPR017956">
    <property type="entry name" value="AT_hook_DNA-bd_motif"/>
</dbReference>
<feature type="compositionally biased region" description="Basic residues" evidence="8">
    <location>
        <begin position="97"/>
        <end position="106"/>
    </location>
</feature>
<comment type="function">
    <text evidence="1 7">Transcription factor that specifically binds AT-rich DNA sequences related to the nuclear matrix attachment regions (MARs).</text>
</comment>
<dbReference type="Gene3D" id="3.30.1330.80">
    <property type="entry name" value="Hypothetical protein, similar to alpha- acetolactate decarboxylase, domain 2"/>
    <property type="match status" value="1"/>
</dbReference>
<evidence type="ECO:0000256" key="5">
    <source>
        <dbReference type="ARBA" id="ARBA00023163"/>
    </source>
</evidence>
<accession>A0A5N6R6W3</accession>
<comment type="domain">
    <text evidence="7">The PPC domain mediates interactions between AHL proteins.</text>
</comment>
<evidence type="ECO:0000256" key="3">
    <source>
        <dbReference type="ARBA" id="ARBA00023015"/>
    </source>
</evidence>
<gene>
    <name evidence="10" type="ORF">FH972_012423</name>
</gene>
<evidence type="ECO:0000259" key="9">
    <source>
        <dbReference type="PROSITE" id="PS51742"/>
    </source>
</evidence>
<protein>
    <recommendedName>
        <fullName evidence="7">AT-hook motif nuclear-localized protein</fullName>
    </recommendedName>
</protein>
<dbReference type="CDD" id="cd11378">
    <property type="entry name" value="DUF296"/>
    <property type="match status" value="1"/>
</dbReference>
<dbReference type="OrthoDB" id="1742671at2759"/>
<dbReference type="FunFam" id="3.30.1330.80:FF:000003">
    <property type="entry name" value="AT-hook motif nuclear-localized protein 1-like"/>
    <property type="match status" value="1"/>
</dbReference>
<evidence type="ECO:0000256" key="2">
    <source>
        <dbReference type="ARBA" id="ARBA00004123"/>
    </source>
</evidence>
<comment type="subcellular location">
    <subcellularLocation>
        <location evidence="2 7">Nucleus</location>
    </subcellularLocation>
</comment>
<keyword evidence="11" id="KW-1185">Reference proteome</keyword>
<evidence type="ECO:0000256" key="4">
    <source>
        <dbReference type="ARBA" id="ARBA00023125"/>
    </source>
</evidence>
<feature type="region of interest" description="Disordered" evidence="8">
    <location>
        <begin position="296"/>
        <end position="356"/>
    </location>
</feature>
<feature type="compositionally biased region" description="Low complexity" evidence="8">
    <location>
        <begin position="324"/>
        <end position="334"/>
    </location>
</feature>
<keyword evidence="5 7" id="KW-0804">Transcription</keyword>